<sequence length="18" mass="2043">MPPYLSNEITLECEITCS</sequence>
<proteinExistence type="predicted"/>
<dbReference type="AlphaFoldDB" id="A0A0E9QVI2"/>
<name>A0A0E9QVI2_ANGAN</name>
<reference evidence="1" key="2">
    <citation type="journal article" date="2015" name="Fish Shellfish Immunol.">
        <title>Early steps in the European eel (Anguilla anguilla)-Vibrio vulnificus interaction in the gills: Role of the RtxA13 toxin.</title>
        <authorList>
            <person name="Callol A."/>
            <person name="Pajuelo D."/>
            <person name="Ebbesson L."/>
            <person name="Teles M."/>
            <person name="MacKenzie S."/>
            <person name="Amaro C."/>
        </authorList>
    </citation>
    <scope>NUCLEOTIDE SEQUENCE</scope>
</reference>
<evidence type="ECO:0000313" key="1">
    <source>
        <dbReference type="EMBL" id="JAH20457.1"/>
    </source>
</evidence>
<organism evidence="1">
    <name type="scientific">Anguilla anguilla</name>
    <name type="common">European freshwater eel</name>
    <name type="synonym">Muraena anguilla</name>
    <dbReference type="NCBI Taxonomy" id="7936"/>
    <lineage>
        <taxon>Eukaryota</taxon>
        <taxon>Metazoa</taxon>
        <taxon>Chordata</taxon>
        <taxon>Craniata</taxon>
        <taxon>Vertebrata</taxon>
        <taxon>Euteleostomi</taxon>
        <taxon>Actinopterygii</taxon>
        <taxon>Neopterygii</taxon>
        <taxon>Teleostei</taxon>
        <taxon>Anguilliformes</taxon>
        <taxon>Anguillidae</taxon>
        <taxon>Anguilla</taxon>
    </lineage>
</organism>
<accession>A0A0E9QVI2</accession>
<protein>
    <submittedName>
        <fullName evidence="1">Uncharacterized protein</fullName>
    </submittedName>
</protein>
<reference evidence="1" key="1">
    <citation type="submission" date="2014-11" db="EMBL/GenBank/DDBJ databases">
        <authorList>
            <person name="Amaro Gonzalez C."/>
        </authorList>
    </citation>
    <scope>NUCLEOTIDE SEQUENCE</scope>
</reference>
<dbReference type="EMBL" id="GBXM01088120">
    <property type="protein sequence ID" value="JAH20457.1"/>
    <property type="molecule type" value="Transcribed_RNA"/>
</dbReference>